<proteinExistence type="predicted"/>
<dbReference type="EMBL" id="JANEYG010000151">
    <property type="protein sequence ID" value="KAJ8912023.1"/>
    <property type="molecule type" value="Genomic_DNA"/>
</dbReference>
<comment type="subcellular location">
    <subcellularLocation>
        <location evidence="1">Nucleus</location>
    </subcellularLocation>
</comment>
<dbReference type="PANTHER" id="PTHR47326">
    <property type="entry name" value="TRANSPOSABLE ELEMENT TC3 TRANSPOSASE-LIKE PROTEIN"/>
    <property type="match status" value="1"/>
</dbReference>
<accession>A0AAV8VD04</accession>
<organism evidence="3 4">
    <name type="scientific">Exocentrus adspersus</name>
    <dbReference type="NCBI Taxonomy" id="1586481"/>
    <lineage>
        <taxon>Eukaryota</taxon>
        <taxon>Metazoa</taxon>
        <taxon>Ecdysozoa</taxon>
        <taxon>Arthropoda</taxon>
        <taxon>Hexapoda</taxon>
        <taxon>Insecta</taxon>
        <taxon>Pterygota</taxon>
        <taxon>Neoptera</taxon>
        <taxon>Endopterygota</taxon>
        <taxon>Coleoptera</taxon>
        <taxon>Polyphaga</taxon>
        <taxon>Cucujiformia</taxon>
        <taxon>Chrysomeloidea</taxon>
        <taxon>Cerambycidae</taxon>
        <taxon>Lamiinae</taxon>
        <taxon>Acanthocinini</taxon>
        <taxon>Exocentrus</taxon>
    </lineage>
</organism>
<feature type="region of interest" description="Disordered" evidence="2">
    <location>
        <begin position="84"/>
        <end position="107"/>
    </location>
</feature>
<comment type="caution">
    <text evidence="3">The sequence shown here is derived from an EMBL/GenBank/DDBJ whole genome shotgun (WGS) entry which is preliminary data.</text>
</comment>
<dbReference type="GO" id="GO:0005634">
    <property type="term" value="C:nucleus"/>
    <property type="evidence" value="ECO:0007669"/>
    <property type="project" value="UniProtKB-SubCell"/>
</dbReference>
<dbReference type="SUPFAM" id="SSF46689">
    <property type="entry name" value="Homeodomain-like"/>
    <property type="match status" value="1"/>
</dbReference>
<dbReference type="PANTHER" id="PTHR47326:SF1">
    <property type="entry name" value="HTH PSQ-TYPE DOMAIN-CONTAINING PROTEIN"/>
    <property type="match status" value="1"/>
</dbReference>
<feature type="non-terminal residue" evidence="3">
    <location>
        <position position="199"/>
    </location>
</feature>
<evidence type="ECO:0000256" key="1">
    <source>
        <dbReference type="ARBA" id="ARBA00004123"/>
    </source>
</evidence>
<evidence type="ECO:0000256" key="2">
    <source>
        <dbReference type="SAM" id="MobiDB-lite"/>
    </source>
</evidence>
<reference evidence="3 4" key="1">
    <citation type="journal article" date="2023" name="Insect Mol. Biol.">
        <title>Genome sequencing provides insights into the evolution of gene families encoding plant cell wall-degrading enzymes in longhorned beetles.</title>
        <authorList>
            <person name="Shin N.R."/>
            <person name="Okamura Y."/>
            <person name="Kirsch R."/>
            <person name="Pauchet Y."/>
        </authorList>
    </citation>
    <scope>NUCLEOTIDE SEQUENCE [LARGE SCALE GENOMIC DNA]</scope>
    <source>
        <strain evidence="3">EAD_L_NR</strain>
    </source>
</reference>
<name>A0AAV8VD04_9CUCU</name>
<dbReference type="InterPro" id="IPR009057">
    <property type="entry name" value="Homeodomain-like_sf"/>
</dbReference>
<keyword evidence="4" id="KW-1185">Reference proteome</keyword>
<evidence type="ECO:0008006" key="5">
    <source>
        <dbReference type="Google" id="ProtNLM"/>
    </source>
</evidence>
<dbReference type="AlphaFoldDB" id="A0AAV8VD04"/>
<sequence length="199" mass="23146">MKRGNDNSDKSYIHPSWYIDKADVATLKLFICEVQSGNGTSNRRKESFSFNDVPMVGVIDVGRMMKWWSVTGISKSTVSKTIKRFDDTGTNKNRPKPGRPKTETSEEHQMEVAQSFVENLHLTLRKASQDLQINRVSIFRILKIIKFHPYKIHLHEINEDDPDRRLEFCENMMERIAQNHNYSSFIVFSDESTFQLNGE</sequence>
<evidence type="ECO:0000313" key="4">
    <source>
        <dbReference type="Proteomes" id="UP001159042"/>
    </source>
</evidence>
<gene>
    <name evidence="3" type="ORF">NQ315_003560</name>
</gene>
<protein>
    <recommendedName>
        <fullName evidence="5">Transposase</fullName>
    </recommendedName>
</protein>
<dbReference type="Proteomes" id="UP001159042">
    <property type="component" value="Unassembled WGS sequence"/>
</dbReference>
<evidence type="ECO:0000313" key="3">
    <source>
        <dbReference type="EMBL" id="KAJ8912023.1"/>
    </source>
</evidence>